<reference evidence="1 2" key="1">
    <citation type="submission" date="2019-07" db="EMBL/GenBank/DDBJ databases">
        <title>Active sludge and wastewater microbial communities from Klosterneuburg, Austria.</title>
        <authorList>
            <person name="Wagner M."/>
        </authorList>
    </citation>
    <scope>NUCLEOTIDE SEQUENCE [LARGE SCALE GENOMIC DNA]</scope>
    <source>
        <strain evidence="1 2">Nm2</strain>
    </source>
</reference>
<gene>
    <name evidence="1" type="ORF">BCL69_104922</name>
</gene>
<sequence length="39" mass="4576">MLQLDRSEGTWCGDIAKIKTLFLVYVRFRTDNYLILLLG</sequence>
<proteinExistence type="predicted"/>
<dbReference type="AlphaFoldDB" id="A0A5D3YAK8"/>
<organism evidence="1 2">
    <name type="scientific">Nitrosomonas communis</name>
    <dbReference type="NCBI Taxonomy" id="44574"/>
    <lineage>
        <taxon>Bacteria</taxon>
        <taxon>Pseudomonadati</taxon>
        <taxon>Pseudomonadota</taxon>
        <taxon>Betaproteobacteria</taxon>
        <taxon>Nitrosomonadales</taxon>
        <taxon>Nitrosomonadaceae</taxon>
        <taxon>Nitrosomonas</taxon>
    </lineage>
</organism>
<evidence type="ECO:0000313" key="2">
    <source>
        <dbReference type="Proteomes" id="UP000324176"/>
    </source>
</evidence>
<protein>
    <submittedName>
        <fullName evidence="1">Uncharacterized protein</fullName>
    </submittedName>
</protein>
<dbReference type="Proteomes" id="UP000324176">
    <property type="component" value="Unassembled WGS sequence"/>
</dbReference>
<name>A0A5D3YAK8_9PROT</name>
<evidence type="ECO:0000313" key="1">
    <source>
        <dbReference type="EMBL" id="TYP81878.1"/>
    </source>
</evidence>
<comment type="caution">
    <text evidence="1">The sequence shown here is derived from an EMBL/GenBank/DDBJ whole genome shotgun (WGS) entry which is preliminary data.</text>
</comment>
<dbReference type="EMBL" id="VNHT01000049">
    <property type="protein sequence ID" value="TYP81878.1"/>
    <property type="molecule type" value="Genomic_DNA"/>
</dbReference>
<accession>A0A5D3YAK8</accession>